<dbReference type="GO" id="GO:0016491">
    <property type="term" value="F:oxidoreductase activity"/>
    <property type="evidence" value="ECO:0007669"/>
    <property type="project" value="UniProtKB-KW"/>
</dbReference>
<evidence type="ECO:0000313" key="4">
    <source>
        <dbReference type="EMBL" id="TDU25720.1"/>
    </source>
</evidence>
<dbReference type="Pfam" id="PF00724">
    <property type="entry name" value="Oxidored_FMN"/>
    <property type="match status" value="1"/>
</dbReference>
<reference evidence="4 5" key="1">
    <citation type="submission" date="2019-03" db="EMBL/GenBank/DDBJ databases">
        <title>Genomic Encyclopedia of Type Strains, Phase IV (KMG-IV): sequencing the most valuable type-strain genomes for metagenomic binning, comparative biology and taxonomic classification.</title>
        <authorList>
            <person name="Goeker M."/>
        </authorList>
    </citation>
    <scope>NUCLEOTIDE SEQUENCE [LARGE SCALE GENOMIC DNA]</scope>
    <source>
        <strain evidence="4 5">DSM 26377</strain>
    </source>
</reference>
<dbReference type="InterPro" id="IPR001155">
    <property type="entry name" value="OxRdtase_FMN_N"/>
</dbReference>
<dbReference type="AlphaFoldDB" id="A0A4R7NYV5"/>
<gene>
    <name evidence="4" type="ORF">DFR24_4165</name>
</gene>
<dbReference type="PANTHER" id="PTHR43656">
    <property type="entry name" value="BINDING OXIDOREDUCTASE, PUTATIVE (AFU_ORTHOLOGUE AFUA_2G08260)-RELATED"/>
    <property type="match status" value="1"/>
</dbReference>
<dbReference type="InterPro" id="IPR051799">
    <property type="entry name" value="NADH_flavin_oxidoreductase"/>
</dbReference>
<dbReference type="InterPro" id="IPR013785">
    <property type="entry name" value="Aldolase_TIM"/>
</dbReference>
<evidence type="ECO:0000256" key="1">
    <source>
        <dbReference type="ARBA" id="ARBA00022630"/>
    </source>
</evidence>
<comment type="caution">
    <text evidence="4">The sequence shown here is derived from an EMBL/GenBank/DDBJ whole genome shotgun (WGS) entry which is preliminary data.</text>
</comment>
<dbReference type="RefSeq" id="WP_211346638.1">
    <property type="nucleotide sequence ID" value="NZ_SOBT01000011.1"/>
</dbReference>
<dbReference type="Proteomes" id="UP000295341">
    <property type="component" value="Unassembled WGS sequence"/>
</dbReference>
<accession>A0A4R7NYV5</accession>
<evidence type="ECO:0000259" key="3">
    <source>
        <dbReference type="Pfam" id="PF00724"/>
    </source>
</evidence>
<feature type="domain" description="NADH:flavin oxidoreductase/NADH oxidase N-terminal" evidence="3">
    <location>
        <begin position="16"/>
        <end position="341"/>
    </location>
</feature>
<keyword evidence="5" id="KW-1185">Reference proteome</keyword>
<sequence>MSELLINQPLPLARGPALKNRLAKSALSEALGSADNRVTPQLVRLYRRWATSGAGLLMTGNVMIDRRAVGEPGNVVLEDDRDMARLREWAAAGSAGGSALWMQINHPGKQAPRGLNRENVSPSAVPFGPKLAPFFPVPRALTQTEIEEIVRRYGNTAALAKEAGFGGVQLHGAHGYLISQFLSPHHNRREDDWGGTAVKRRRFVIEVYREVRRRVGKDFPVGIKLNSADFQRGGFTEAESLGVIKALAKAGIDLIEISGGTYEEPAMQGLRKASSAAREAYFLEFAEKVRAQVKVPLMVTGGFRSLAGMEAPLRADALDLVGLGRILAIEPDAPARLLRGQETRHRVQPLSTGFKLLDGFGSLEVTWYTRQLHRMGRGREPVPDESALKSFVLDLRSKGVGILKARRLRA</sequence>
<dbReference type="Gene3D" id="3.20.20.70">
    <property type="entry name" value="Aldolase class I"/>
    <property type="match status" value="1"/>
</dbReference>
<dbReference type="CDD" id="cd04733">
    <property type="entry name" value="OYE_like_2_FMN"/>
    <property type="match status" value="1"/>
</dbReference>
<evidence type="ECO:0000313" key="5">
    <source>
        <dbReference type="Proteomes" id="UP000295341"/>
    </source>
</evidence>
<name>A0A4R7NYV5_9GAMM</name>
<keyword evidence="2" id="KW-0560">Oxidoreductase</keyword>
<dbReference type="SUPFAM" id="SSF51395">
    <property type="entry name" value="FMN-linked oxidoreductases"/>
    <property type="match status" value="1"/>
</dbReference>
<dbReference type="PANTHER" id="PTHR43656:SF2">
    <property type="entry name" value="BINDING OXIDOREDUCTASE, PUTATIVE (AFU_ORTHOLOGUE AFUA_2G08260)-RELATED"/>
    <property type="match status" value="1"/>
</dbReference>
<proteinExistence type="predicted"/>
<keyword evidence="1" id="KW-0285">Flavoprotein</keyword>
<evidence type="ECO:0000256" key="2">
    <source>
        <dbReference type="ARBA" id="ARBA00023002"/>
    </source>
</evidence>
<protein>
    <submittedName>
        <fullName evidence="4">2,4-dienoyl-CoA reductase-like NADH-dependent reductase (Old Yellow Enzyme family)</fullName>
    </submittedName>
</protein>
<organism evidence="4 5">
    <name type="scientific">Panacagrimonas perspica</name>
    <dbReference type="NCBI Taxonomy" id="381431"/>
    <lineage>
        <taxon>Bacteria</taxon>
        <taxon>Pseudomonadati</taxon>
        <taxon>Pseudomonadota</taxon>
        <taxon>Gammaproteobacteria</taxon>
        <taxon>Nevskiales</taxon>
        <taxon>Nevskiaceae</taxon>
        <taxon>Panacagrimonas</taxon>
    </lineage>
</organism>
<dbReference type="GO" id="GO:0010181">
    <property type="term" value="F:FMN binding"/>
    <property type="evidence" value="ECO:0007669"/>
    <property type="project" value="InterPro"/>
</dbReference>
<dbReference type="EMBL" id="SOBT01000011">
    <property type="protein sequence ID" value="TDU25720.1"/>
    <property type="molecule type" value="Genomic_DNA"/>
</dbReference>